<dbReference type="AlphaFoldDB" id="A0AAV8USQ3"/>
<dbReference type="EMBL" id="JAMWBK010000004">
    <property type="protein sequence ID" value="KAJ8905585.1"/>
    <property type="molecule type" value="Genomic_DNA"/>
</dbReference>
<reference evidence="1 2" key="1">
    <citation type="journal article" date="2023" name="Nat. Commun.">
        <title>Origin of minicircular mitochondrial genomes in red algae.</title>
        <authorList>
            <person name="Lee Y."/>
            <person name="Cho C.H."/>
            <person name="Lee Y.M."/>
            <person name="Park S.I."/>
            <person name="Yang J.H."/>
            <person name="West J.A."/>
            <person name="Bhattacharya D."/>
            <person name="Yoon H.S."/>
        </authorList>
    </citation>
    <scope>NUCLEOTIDE SEQUENCE [LARGE SCALE GENOMIC DNA]</scope>
    <source>
        <strain evidence="1 2">CCMP1338</strain>
        <tissue evidence="1">Whole cell</tissue>
    </source>
</reference>
<organism evidence="1 2">
    <name type="scientific">Rhodosorus marinus</name>
    <dbReference type="NCBI Taxonomy" id="101924"/>
    <lineage>
        <taxon>Eukaryota</taxon>
        <taxon>Rhodophyta</taxon>
        <taxon>Stylonematophyceae</taxon>
        <taxon>Stylonematales</taxon>
        <taxon>Stylonemataceae</taxon>
        <taxon>Rhodosorus</taxon>
    </lineage>
</organism>
<gene>
    <name evidence="1" type="ORF">NDN08_002092</name>
</gene>
<evidence type="ECO:0000313" key="2">
    <source>
        <dbReference type="Proteomes" id="UP001157974"/>
    </source>
</evidence>
<proteinExistence type="predicted"/>
<dbReference type="Proteomes" id="UP001157974">
    <property type="component" value="Unassembled WGS sequence"/>
</dbReference>
<name>A0AAV8USQ3_9RHOD</name>
<evidence type="ECO:0000313" key="1">
    <source>
        <dbReference type="EMBL" id="KAJ8905585.1"/>
    </source>
</evidence>
<accession>A0AAV8USQ3</accession>
<sequence length="89" mass="10040">MVRRAVRIDQGAQGVHLSDDEKARVLRSGINNREELRVHLYTTLSNTPDPRIRDLTMDIINYDEMSGCSQRSFGLAGAFQRRSRSSSCG</sequence>
<protein>
    <submittedName>
        <fullName evidence="1">Uncharacterized protein</fullName>
    </submittedName>
</protein>
<keyword evidence="2" id="KW-1185">Reference proteome</keyword>
<comment type="caution">
    <text evidence="1">The sequence shown here is derived from an EMBL/GenBank/DDBJ whole genome shotgun (WGS) entry which is preliminary data.</text>
</comment>